<keyword evidence="1" id="KW-0472">Membrane</keyword>
<name>E0TB09_PARBH</name>
<evidence type="ECO:0000313" key="2">
    <source>
        <dbReference type="EMBL" id="ADM08218.1"/>
    </source>
</evidence>
<dbReference type="HOGENOM" id="CLU_2247405_0_0_5"/>
<accession>E0TB09</accession>
<organism evidence="2 3">
    <name type="scientific">Parvularcula bermudensis (strain ATCC BAA-594 / HTCC2503 / KCTC 12087)</name>
    <dbReference type="NCBI Taxonomy" id="314260"/>
    <lineage>
        <taxon>Bacteria</taxon>
        <taxon>Pseudomonadati</taxon>
        <taxon>Pseudomonadota</taxon>
        <taxon>Alphaproteobacteria</taxon>
        <taxon>Parvularculales</taxon>
        <taxon>Parvularculaceae</taxon>
        <taxon>Parvularcula</taxon>
    </lineage>
</organism>
<reference evidence="3" key="1">
    <citation type="submission" date="2010-08" db="EMBL/GenBank/DDBJ databases">
        <title>Genome sequence of Parvularcula bermudensis HTCC2503.</title>
        <authorList>
            <person name="Kang D.-M."/>
            <person name="Oh H.-M."/>
            <person name="Cho J.-C."/>
        </authorList>
    </citation>
    <scope>NUCLEOTIDE SEQUENCE [LARGE SCALE GENOMIC DNA]</scope>
    <source>
        <strain evidence="3">ATCC BAA-594 / HTCC2503 / KCTC 12087</strain>
    </source>
</reference>
<dbReference type="KEGG" id="pbr:PB2503_00687"/>
<feature type="transmembrane region" description="Helical" evidence="1">
    <location>
        <begin position="20"/>
        <end position="42"/>
    </location>
</feature>
<reference evidence="2 3" key="2">
    <citation type="journal article" date="2011" name="J. Bacteriol.">
        <title>Complete genome sequence of strain HTCC2503T of Parvularcula bermudensis, the type species of the order "Parvularculales" in the class Alphaproteobacteria.</title>
        <authorList>
            <person name="Oh H.M."/>
            <person name="Kang I."/>
            <person name="Vergin K.L."/>
            <person name="Kang D."/>
            <person name="Rhee K.H."/>
            <person name="Giovannoni S.J."/>
            <person name="Cho J.C."/>
        </authorList>
    </citation>
    <scope>NUCLEOTIDE SEQUENCE [LARGE SCALE GENOMIC DNA]</scope>
    <source>
        <strain evidence="3">ATCC BAA-594 / HTCC2503 / KCTC 12087</strain>
    </source>
</reference>
<dbReference type="Proteomes" id="UP000001302">
    <property type="component" value="Chromosome"/>
</dbReference>
<dbReference type="RefSeq" id="WP_013299192.1">
    <property type="nucleotide sequence ID" value="NC_014414.1"/>
</dbReference>
<gene>
    <name evidence="2" type="ordered locus">PB2503_00687</name>
</gene>
<dbReference type="EMBL" id="CP002156">
    <property type="protein sequence ID" value="ADM08218.1"/>
    <property type="molecule type" value="Genomic_DNA"/>
</dbReference>
<dbReference type="STRING" id="314260.PB2503_00687"/>
<keyword evidence="1" id="KW-1133">Transmembrane helix</keyword>
<keyword evidence="1" id="KW-0812">Transmembrane</keyword>
<dbReference type="AlphaFoldDB" id="E0TB09"/>
<protein>
    <submittedName>
        <fullName evidence="2">Uncharacterized protein</fullName>
    </submittedName>
</protein>
<evidence type="ECO:0000313" key="3">
    <source>
        <dbReference type="Proteomes" id="UP000001302"/>
    </source>
</evidence>
<proteinExistence type="predicted"/>
<evidence type="ECO:0000256" key="1">
    <source>
        <dbReference type="SAM" id="Phobius"/>
    </source>
</evidence>
<keyword evidence="3" id="KW-1185">Reference proteome</keyword>
<sequence>MPRSEATRHLRRVRRVTGTVLGEGLHAVLLALGVMVLLVLLLNGFNAHSTALFVENYTGRMLSAEPDRQRAFTQFLTLVFGINLTSVLIVRWGDRMTKRRARHG</sequence>
<dbReference type="OrthoDB" id="9934472at2"/>
<feature type="transmembrane region" description="Helical" evidence="1">
    <location>
        <begin position="71"/>
        <end position="92"/>
    </location>
</feature>